<accession>A0A154PIF9</accession>
<protein>
    <submittedName>
        <fullName evidence="1">Uncharacterized protein</fullName>
    </submittedName>
</protein>
<dbReference type="Proteomes" id="UP000076502">
    <property type="component" value="Unassembled WGS sequence"/>
</dbReference>
<reference evidence="1 2" key="1">
    <citation type="submission" date="2015-07" db="EMBL/GenBank/DDBJ databases">
        <title>The genome of Dufourea novaeangliae.</title>
        <authorList>
            <person name="Pan H."/>
            <person name="Kapheim K."/>
        </authorList>
    </citation>
    <scope>NUCLEOTIDE SEQUENCE [LARGE SCALE GENOMIC DNA]</scope>
    <source>
        <strain evidence="1">0120121106</strain>
        <tissue evidence="1">Whole body</tissue>
    </source>
</reference>
<proteinExistence type="predicted"/>
<keyword evidence="2" id="KW-1185">Reference proteome</keyword>
<name>A0A154PIF9_DUFNO</name>
<evidence type="ECO:0000313" key="2">
    <source>
        <dbReference type="Proteomes" id="UP000076502"/>
    </source>
</evidence>
<organism evidence="1 2">
    <name type="scientific">Dufourea novaeangliae</name>
    <name type="common">Sweat bee</name>
    <dbReference type="NCBI Taxonomy" id="178035"/>
    <lineage>
        <taxon>Eukaryota</taxon>
        <taxon>Metazoa</taxon>
        <taxon>Ecdysozoa</taxon>
        <taxon>Arthropoda</taxon>
        <taxon>Hexapoda</taxon>
        <taxon>Insecta</taxon>
        <taxon>Pterygota</taxon>
        <taxon>Neoptera</taxon>
        <taxon>Endopterygota</taxon>
        <taxon>Hymenoptera</taxon>
        <taxon>Apocrita</taxon>
        <taxon>Aculeata</taxon>
        <taxon>Apoidea</taxon>
        <taxon>Anthophila</taxon>
        <taxon>Halictidae</taxon>
        <taxon>Rophitinae</taxon>
        <taxon>Dufourea</taxon>
    </lineage>
</organism>
<gene>
    <name evidence="1" type="ORF">WN55_02938</name>
</gene>
<evidence type="ECO:0000313" key="1">
    <source>
        <dbReference type="EMBL" id="KZC11656.1"/>
    </source>
</evidence>
<dbReference type="AlphaFoldDB" id="A0A154PIF9"/>
<dbReference type="EMBL" id="KQ434924">
    <property type="protein sequence ID" value="KZC11656.1"/>
    <property type="molecule type" value="Genomic_DNA"/>
</dbReference>
<sequence>MCFLRILRHAIDLQVRSIRPITIMGVIEVSSLGDGQLNCLTDKSSLHNTYLLHF</sequence>